<dbReference type="RefSeq" id="WP_071614660.1">
    <property type="nucleotide sequence ID" value="NZ_CP015756.1"/>
</dbReference>
<evidence type="ECO:0000256" key="10">
    <source>
        <dbReference type="ARBA" id="ARBA00022840"/>
    </source>
</evidence>
<dbReference type="OrthoDB" id="9809796at2"/>
<evidence type="ECO:0000256" key="11">
    <source>
        <dbReference type="ARBA" id="ARBA00022960"/>
    </source>
</evidence>
<accession>A0A1J0GN60</accession>
<dbReference type="UniPathway" id="UPA00219"/>
<evidence type="ECO:0000256" key="6">
    <source>
        <dbReference type="ARBA" id="ARBA00015655"/>
    </source>
</evidence>
<reference evidence="22" key="1">
    <citation type="journal article" date="2016" name="Front. Microbiol.">
        <title>Complete Genome Sequence of Clostridium estertheticum DSM 8809, a Microbe Identified in Spoiled Vacuum Packed Beef.</title>
        <authorList>
            <person name="Yu Z."/>
            <person name="Gunn L."/>
            <person name="Brennan E."/>
            <person name="Reid R."/>
            <person name="Wall P.G."/>
            <person name="Gaora O.P."/>
            <person name="Hurley D."/>
            <person name="Bolton D."/>
            <person name="Fanning S."/>
        </authorList>
    </citation>
    <scope>NUCLEOTIDE SEQUENCE [LARGE SCALE GENOMIC DNA]</scope>
    <source>
        <strain evidence="22">DSM 8809</strain>
    </source>
</reference>
<dbReference type="SUPFAM" id="SSF51984">
    <property type="entry name" value="MurCD N-terminal domain"/>
    <property type="match status" value="1"/>
</dbReference>
<dbReference type="InterPro" id="IPR005762">
    <property type="entry name" value="MurD"/>
</dbReference>
<keyword evidence="10 17" id="KW-0067">ATP-binding</keyword>
<dbReference type="Pfam" id="PF08245">
    <property type="entry name" value="Mur_ligase_M"/>
    <property type="match status" value="1"/>
</dbReference>
<evidence type="ECO:0000256" key="16">
    <source>
        <dbReference type="ARBA" id="ARBA00047632"/>
    </source>
</evidence>
<evidence type="ECO:0000256" key="18">
    <source>
        <dbReference type="RuleBase" id="RU003664"/>
    </source>
</evidence>
<dbReference type="SUPFAM" id="SSF53623">
    <property type="entry name" value="MurD-like peptide ligases, catalytic domain"/>
    <property type="match status" value="1"/>
</dbReference>
<dbReference type="InterPro" id="IPR004101">
    <property type="entry name" value="Mur_ligase_C"/>
</dbReference>
<dbReference type="HAMAP" id="MF_00639">
    <property type="entry name" value="MurD"/>
    <property type="match status" value="1"/>
</dbReference>
<proteinExistence type="inferred from homology"/>
<dbReference type="PANTHER" id="PTHR43692">
    <property type="entry name" value="UDP-N-ACETYLMURAMOYLALANINE--D-GLUTAMATE LIGASE"/>
    <property type="match status" value="1"/>
</dbReference>
<evidence type="ECO:0000256" key="9">
    <source>
        <dbReference type="ARBA" id="ARBA00022741"/>
    </source>
</evidence>
<dbReference type="InterPro" id="IPR013221">
    <property type="entry name" value="Mur_ligase_cen"/>
</dbReference>
<keyword evidence="11 17" id="KW-0133">Cell shape</keyword>
<evidence type="ECO:0000256" key="15">
    <source>
        <dbReference type="ARBA" id="ARBA00032324"/>
    </source>
</evidence>
<dbReference type="GO" id="GO:0005524">
    <property type="term" value="F:ATP binding"/>
    <property type="evidence" value="ECO:0007669"/>
    <property type="project" value="UniProtKB-UniRule"/>
</dbReference>
<dbReference type="PANTHER" id="PTHR43692:SF1">
    <property type="entry name" value="UDP-N-ACETYLMURAMOYLALANINE--D-GLUTAMATE LIGASE"/>
    <property type="match status" value="1"/>
</dbReference>
<dbReference type="KEGG" id="ceu:A7L45_21140"/>
<dbReference type="Gene3D" id="3.40.50.720">
    <property type="entry name" value="NAD(P)-binding Rossmann-like Domain"/>
    <property type="match status" value="1"/>
</dbReference>
<evidence type="ECO:0000313" key="22">
    <source>
        <dbReference type="Proteomes" id="UP000182569"/>
    </source>
</evidence>
<dbReference type="Gene3D" id="3.40.1190.10">
    <property type="entry name" value="Mur-like, catalytic domain"/>
    <property type="match status" value="1"/>
</dbReference>
<sequence length="459" mass="51324">MKRNFSEFKEFIKGKKVGVVGIGVSNIPLIHFLVKLQAIVTAFDKKNQSMLGGAAIDLKEDGVKLILGENYLNDLTGFDVIFKTPSMRIDNPALLRAKQGGTYITSEMEEFIKYCPAKIFGVTGSDGKTTTTTIIYNILKSEGYKTWVGGNIGNPLFANIEEITKDDKVVLELSSFQLMTMNVSADVAVVTNLSPNHLDIHKDIEEYIDAKKNIFKYQSNQDLLILNKDNDLTYELRKEAMGRVKYFSIIDKVKDGAYFQDNKLFIMNDIVCNLDEIKLKGMHNVQNLLTAFCATQEDASVASMRKIATTFIGVEHRGEFVREVEGVKYYNDSIASTPTRTIASLKAFEKPVILIAGGYDKKIPFEPLAEEAYLNIKTLILVGATKYKIKEVFESVLKEKKISLEIILVEDFNEAILKAKLVAKPGDIVTLSPACASFDMFKDFAARGNKFKEIVMALK</sequence>
<dbReference type="SUPFAM" id="SSF53244">
    <property type="entry name" value="MurD-like peptide ligases, peptide-binding domain"/>
    <property type="match status" value="1"/>
</dbReference>
<dbReference type="EMBL" id="CP015756">
    <property type="protein sequence ID" value="APC42374.1"/>
    <property type="molecule type" value="Genomic_DNA"/>
</dbReference>
<keyword evidence="12 17" id="KW-0573">Peptidoglycan synthesis</keyword>
<evidence type="ECO:0000256" key="1">
    <source>
        <dbReference type="ARBA" id="ARBA00002734"/>
    </source>
</evidence>
<evidence type="ECO:0000256" key="3">
    <source>
        <dbReference type="ARBA" id="ARBA00004752"/>
    </source>
</evidence>
<dbReference type="STRING" id="1552.A7L45_21140"/>
<dbReference type="InterPro" id="IPR036565">
    <property type="entry name" value="Mur-like_cat_sf"/>
</dbReference>
<comment type="function">
    <text evidence="1 17 18">Cell wall formation. Catalyzes the addition of glutamate to the nucleotide precursor UDP-N-acetylmuramoyl-L-alanine (UMA).</text>
</comment>
<evidence type="ECO:0000256" key="4">
    <source>
        <dbReference type="ARBA" id="ARBA00010416"/>
    </source>
</evidence>
<dbReference type="InterPro" id="IPR036615">
    <property type="entry name" value="Mur_ligase_C_dom_sf"/>
</dbReference>
<dbReference type="Gene3D" id="3.90.190.20">
    <property type="entry name" value="Mur ligase, C-terminal domain"/>
    <property type="match status" value="1"/>
</dbReference>
<dbReference type="NCBIfam" id="TIGR01087">
    <property type="entry name" value="murD"/>
    <property type="match status" value="1"/>
</dbReference>
<keyword evidence="13 17" id="KW-0961">Cell wall biogenesis/degradation</keyword>
<keyword evidence="17 18" id="KW-0131">Cell cycle</keyword>
<protein>
    <recommendedName>
        <fullName evidence="6 17">UDP-N-acetylmuramoylalanine--D-glutamate ligase</fullName>
        <ecNumber evidence="5 17">6.3.2.9</ecNumber>
    </recommendedName>
    <alternativeName>
        <fullName evidence="15 17">D-glutamic acid-adding enzyme</fullName>
    </alternativeName>
    <alternativeName>
        <fullName evidence="14 17">UDP-N-acetylmuramoyl-L-alanyl-D-glutamate synthetase</fullName>
    </alternativeName>
</protein>
<evidence type="ECO:0000256" key="17">
    <source>
        <dbReference type="HAMAP-Rule" id="MF_00639"/>
    </source>
</evidence>
<evidence type="ECO:0000256" key="7">
    <source>
        <dbReference type="ARBA" id="ARBA00022490"/>
    </source>
</evidence>
<organism evidence="21 22">
    <name type="scientific">Clostridium estertheticum subsp. estertheticum</name>
    <dbReference type="NCBI Taxonomy" id="1552"/>
    <lineage>
        <taxon>Bacteria</taxon>
        <taxon>Bacillati</taxon>
        <taxon>Bacillota</taxon>
        <taxon>Clostridia</taxon>
        <taxon>Eubacteriales</taxon>
        <taxon>Clostridiaceae</taxon>
        <taxon>Clostridium</taxon>
    </lineage>
</organism>
<evidence type="ECO:0000256" key="2">
    <source>
        <dbReference type="ARBA" id="ARBA00004496"/>
    </source>
</evidence>
<dbReference type="GO" id="GO:0051301">
    <property type="term" value="P:cell division"/>
    <property type="evidence" value="ECO:0007669"/>
    <property type="project" value="UniProtKB-KW"/>
</dbReference>
<dbReference type="EC" id="6.3.2.9" evidence="5 17"/>
<keyword evidence="8 17" id="KW-0436">Ligase</keyword>
<evidence type="ECO:0000256" key="8">
    <source>
        <dbReference type="ARBA" id="ARBA00022598"/>
    </source>
</evidence>
<dbReference type="GO" id="GO:0008360">
    <property type="term" value="P:regulation of cell shape"/>
    <property type="evidence" value="ECO:0007669"/>
    <property type="project" value="UniProtKB-KW"/>
</dbReference>
<feature type="domain" description="Mur ligase central" evidence="20">
    <location>
        <begin position="122"/>
        <end position="294"/>
    </location>
</feature>
<dbReference type="GO" id="GO:0005737">
    <property type="term" value="C:cytoplasm"/>
    <property type="evidence" value="ECO:0007669"/>
    <property type="project" value="UniProtKB-SubCell"/>
</dbReference>
<evidence type="ECO:0000256" key="14">
    <source>
        <dbReference type="ARBA" id="ARBA00030398"/>
    </source>
</evidence>
<evidence type="ECO:0000256" key="5">
    <source>
        <dbReference type="ARBA" id="ARBA00012212"/>
    </source>
</evidence>
<evidence type="ECO:0000256" key="12">
    <source>
        <dbReference type="ARBA" id="ARBA00022984"/>
    </source>
</evidence>
<dbReference type="Pfam" id="PF21799">
    <property type="entry name" value="MurD-like_N"/>
    <property type="match status" value="1"/>
</dbReference>
<evidence type="ECO:0000259" key="20">
    <source>
        <dbReference type="Pfam" id="PF08245"/>
    </source>
</evidence>
<dbReference type="Proteomes" id="UP000182569">
    <property type="component" value="Chromosome"/>
</dbReference>
<feature type="binding site" evidence="17">
    <location>
        <begin position="124"/>
        <end position="130"/>
    </location>
    <ligand>
        <name>ATP</name>
        <dbReference type="ChEBI" id="CHEBI:30616"/>
    </ligand>
</feature>
<dbReference type="Pfam" id="PF02875">
    <property type="entry name" value="Mur_ligase_C"/>
    <property type="match status" value="1"/>
</dbReference>
<keyword evidence="7 17" id="KW-0963">Cytoplasm</keyword>
<evidence type="ECO:0000313" key="21">
    <source>
        <dbReference type="EMBL" id="APC42374.1"/>
    </source>
</evidence>
<comment type="similarity">
    <text evidence="4 17">Belongs to the MurCDEF family.</text>
</comment>
<name>A0A1J0GN60_9CLOT</name>
<feature type="domain" description="Mur ligase C-terminal" evidence="19">
    <location>
        <begin position="316"/>
        <end position="435"/>
    </location>
</feature>
<dbReference type="GO" id="GO:0071555">
    <property type="term" value="P:cell wall organization"/>
    <property type="evidence" value="ECO:0007669"/>
    <property type="project" value="UniProtKB-KW"/>
</dbReference>
<keyword evidence="22" id="KW-1185">Reference proteome</keyword>
<keyword evidence="17 18" id="KW-0132">Cell division</keyword>
<dbReference type="GO" id="GO:0009252">
    <property type="term" value="P:peptidoglycan biosynthetic process"/>
    <property type="evidence" value="ECO:0007669"/>
    <property type="project" value="UniProtKB-UniRule"/>
</dbReference>
<dbReference type="AlphaFoldDB" id="A0A1J0GN60"/>
<gene>
    <name evidence="17" type="primary">murD</name>
    <name evidence="21" type="ORF">A7L45_21140</name>
</gene>
<dbReference type="GO" id="GO:0008764">
    <property type="term" value="F:UDP-N-acetylmuramoylalanine-D-glutamate ligase activity"/>
    <property type="evidence" value="ECO:0007669"/>
    <property type="project" value="UniProtKB-UniRule"/>
</dbReference>
<comment type="pathway">
    <text evidence="3 17 18">Cell wall biogenesis; peptidoglycan biosynthesis.</text>
</comment>
<keyword evidence="9 17" id="KW-0547">Nucleotide-binding</keyword>
<comment type="catalytic activity">
    <reaction evidence="16 17 18">
        <text>UDP-N-acetyl-alpha-D-muramoyl-L-alanine + D-glutamate + ATP = UDP-N-acetyl-alpha-D-muramoyl-L-alanyl-D-glutamate + ADP + phosphate + H(+)</text>
        <dbReference type="Rhea" id="RHEA:16429"/>
        <dbReference type="ChEBI" id="CHEBI:15378"/>
        <dbReference type="ChEBI" id="CHEBI:29986"/>
        <dbReference type="ChEBI" id="CHEBI:30616"/>
        <dbReference type="ChEBI" id="CHEBI:43474"/>
        <dbReference type="ChEBI" id="CHEBI:83898"/>
        <dbReference type="ChEBI" id="CHEBI:83900"/>
        <dbReference type="ChEBI" id="CHEBI:456216"/>
        <dbReference type="EC" id="6.3.2.9"/>
    </reaction>
</comment>
<evidence type="ECO:0000256" key="13">
    <source>
        <dbReference type="ARBA" id="ARBA00023316"/>
    </source>
</evidence>
<evidence type="ECO:0000259" key="19">
    <source>
        <dbReference type="Pfam" id="PF02875"/>
    </source>
</evidence>
<comment type="subcellular location">
    <subcellularLocation>
        <location evidence="2 17 18">Cytoplasm</location>
    </subcellularLocation>
</comment>